<sequence>MKELFPVSLLYTESREDIDQRLFLGTLEKGFAVLQAFCNNPRPMTMAQVATAAGMNKSAVQRILYTLRSMGLLIHDNRTKQYRLAPRTLDLGNAYLRGNPAIESTFPFLLEANKKVRETVNLTELVDTDIMYISRVHSRDVLSSYVTIGQRFPAFATAPGRAILAHLPEDERNALLDRSGFTALTPRTRVTRPEIDAAIAEVHELGVAIAREETVLGDISIAAAILGPDGLPLAAINVAAPAARWPDAKMQEEIVPVVQDTARRLSKIFVQQHWV</sequence>
<evidence type="ECO:0000259" key="4">
    <source>
        <dbReference type="PROSITE" id="PS51077"/>
    </source>
</evidence>
<dbReference type="InterPro" id="IPR005471">
    <property type="entry name" value="Tscrpt_reg_IclR_N"/>
</dbReference>
<evidence type="ECO:0000313" key="6">
    <source>
        <dbReference type="EMBL" id="QRF69407.1"/>
    </source>
</evidence>
<dbReference type="Proteomes" id="UP000596387">
    <property type="component" value="Plasmid p-SCP4"/>
</dbReference>
<dbReference type="Gene3D" id="3.30.450.40">
    <property type="match status" value="1"/>
</dbReference>
<dbReference type="InterPro" id="IPR036390">
    <property type="entry name" value="WH_DNA-bd_sf"/>
</dbReference>
<dbReference type="Pfam" id="PF01614">
    <property type="entry name" value="IclR_C"/>
    <property type="match status" value="1"/>
</dbReference>
<geneLocation type="plasmid" evidence="6 7">
    <name>p-SCP4</name>
</geneLocation>
<dbReference type="PANTHER" id="PTHR30136">
    <property type="entry name" value="HELIX-TURN-HELIX TRANSCRIPTIONAL REGULATOR, ICLR FAMILY"/>
    <property type="match status" value="1"/>
</dbReference>
<dbReference type="Gene3D" id="1.10.10.10">
    <property type="entry name" value="Winged helix-like DNA-binding domain superfamily/Winged helix DNA-binding domain"/>
    <property type="match status" value="1"/>
</dbReference>
<organism evidence="6 7">
    <name type="scientific">Ponticoccus alexandrii</name>
    <dbReference type="NCBI Taxonomy" id="1943633"/>
    <lineage>
        <taxon>Bacteria</taxon>
        <taxon>Pseudomonadati</taxon>
        <taxon>Pseudomonadota</taxon>
        <taxon>Alphaproteobacteria</taxon>
        <taxon>Rhodobacterales</taxon>
        <taxon>Roseobacteraceae</taxon>
        <taxon>Ponticoccus</taxon>
    </lineage>
</organism>
<accession>A0ABX7FGT8</accession>
<evidence type="ECO:0000313" key="7">
    <source>
        <dbReference type="Proteomes" id="UP000596387"/>
    </source>
</evidence>
<protein>
    <submittedName>
        <fullName evidence="6">Helix-turn-helix domain-containing protein</fullName>
    </submittedName>
</protein>
<gene>
    <name evidence="6" type="ORF">GQA70_23800</name>
</gene>
<dbReference type="EMBL" id="CP047170">
    <property type="protein sequence ID" value="QRF69407.1"/>
    <property type="molecule type" value="Genomic_DNA"/>
</dbReference>
<feature type="domain" description="IclR-ED" evidence="5">
    <location>
        <begin position="87"/>
        <end position="271"/>
    </location>
</feature>
<dbReference type="SUPFAM" id="SSF46785">
    <property type="entry name" value="Winged helix' DNA-binding domain"/>
    <property type="match status" value="1"/>
</dbReference>
<dbReference type="InterPro" id="IPR014757">
    <property type="entry name" value="Tscrpt_reg_IclR_C"/>
</dbReference>
<feature type="domain" description="HTH iclR-type" evidence="4">
    <location>
        <begin position="24"/>
        <end position="86"/>
    </location>
</feature>
<proteinExistence type="predicted"/>
<keyword evidence="1" id="KW-0805">Transcription regulation</keyword>
<dbReference type="SMART" id="SM00346">
    <property type="entry name" value="HTH_ICLR"/>
    <property type="match status" value="1"/>
</dbReference>
<dbReference type="SUPFAM" id="SSF55781">
    <property type="entry name" value="GAF domain-like"/>
    <property type="match status" value="1"/>
</dbReference>
<evidence type="ECO:0000256" key="1">
    <source>
        <dbReference type="ARBA" id="ARBA00023015"/>
    </source>
</evidence>
<dbReference type="PANTHER" id="PTHR30136:SF34">
    <property type="entry name" value="TRANSCRIPTIONAL REGULATOR"/>
    <property type="match status" value="1"/>
</dbReference>
<evidence type="ECO:0000256" key="3">
    <source>
        <dbReference type="ARBA" id="ARBA00023163"/>
    </source>
</evidence>
<evidence type="ECO:0000259" key="5">
    <source>
        <dbReference type="PROSITE" id="PS51078"/>
    </source>
</evidence>
<dbReference type="InterPro" id="IPR036388">
    <property type="entry name" value="WH-like_DNA-bd_sf"/>
</dbReference>
<dbReference type="PROSITE" id="PS51077">
    <property type="entry name" value="HTH_ICLR"/>
    <property type="match status" value="1"/>
</dbReference>
<dbReference type="PROSITE" id="PS51078">
    <property type="entry name" value="ICLR_ED"/>
    <property type="match status" value="1"/>
</dbReference>
<keyword evidence="2" id="KW-0238">DNA-binding</keyword>
<dbReference type="InterPro" id="IPR050707">
    <property type="entry name" value="HTH_MetabolicPath_Reg"/>
</dbReference>
<keyword evidence="7" id="KW-1185">Reference proteome</keyword>
<keyword evidence="3" id="KW-0804">Transcription</keyword>
<keyword evidence="6" id="KW-0614">Plasmid</keyword>
<evidence type="ECO:0000256" key="2">
    <source>
        <dbReference type="ARBA" id="ARBA00023125"/>
    </source>
</evidence>
<reference evidence="6 7" key="1">
    <citation type="submission" date="2019-12" db="EMBL/GenBank/DDBJ databases">
        <title>Complete Genome Sequence of a Quorum-Sensing Bacterium,Rhodobacteraceae bacterium C31, Isolated from a marine microalgae symbiotic bacteria.</title>
        <authorList>
            <person name="Zhang Y."/>
        </authorList>
    </citation>
    <scope>NUCLEOTIDE SEQUENCE [LARGE SCALE GENOMIC DNA]</scope>
    <source>
        <strain evidence="6 7">C31</strain>
        <plasmid evidence="6 7">p-SCP4</plasmid>
    </source>
</reference>
<dbReference type="Pfam" id="PF09339">
    <property type="entry name" value="HTH_IclR"/>
    <property type="match status" value="1"/>
</dbReference>
<dbReference type="InterPro" id="IPR029016">
    <property type="entry name" value="GAF-like_dom_sf"/>
</dbReference>
<name>A0ABX7FGT8_9RHOB</name>